<evidence type="ECO:0000259" key="1">
    <source>
        <dbReference type="SMART" id="SM01126"/>
    </source>
</evidence>
<dbReference type="SMART" id="SM01126">
    <property type="entry name" value="DDE_Tnp_IS1595"/>
    <property type="match status" value="1"/>
</dbReference>
<dbReference type="Pfam" id="PF12762">
    <property type="entry name" value="DDE_Tnp_IS1595"/>
    <property type="match status" value="1"/>
</dbReference>
<reference evidence="3" key="1">
    <citation type="submission" date="2013-02" db="EMBL/GenBank/DDBJ databases">
        <authorList>
            <consortium name="The Broad Institute Genome Sequencing Platform"/>
            <person name="Cuomo C."/>
            <person name="Becnel J."/>
            <person name="Sanscrainte N."/>
            <person name="Walker B."/>
            <person name="Young S.K."/>
            <person name="Zeng Q."/>
            <person name="Gargeya S."/>
            <person name="Fitzgerald M."/>
            <person name="Haas B."/>
            <person name="Abouelleil A."/>
            <person name="Alvarado L."/>
            <person name="Arachchi H.M."/>
            <person name="Berlin A.M."/>
            <person name="Chapman S.B."/>
            <person name="Dewar J."/>
            <person name="Goldberg J."/>
            <person name="Griggs A."/>
            <person name="Gujja S."/>
            <person name="Hansen M."/>
            <person name="Howarth C."/>
            <person name="Imamovic A."/>
            <person name="Larimer J."/>
            <person name="McCowan C."/>
            <person name="Murphy C."/>
            <person name="Neiman D."/>
            <person name="Pearson M."/>
            <person name="Priest M."/>
            <person name="Roberts A."/>
            <person name="Saif S."/>
            <person name="Shea T."/>
            <person name="Sisk P."/>
            <person name="Sykes S."/>
            <person name="Wortman J."/>
            <person name="Nusbaum C."/>
            <person name="Birren B."/>
        </authorList>
    </citation>
    <scope>NUCLEOTIDE SEQUENCE [LARGE SCALE GENOMIC DNA]</scope>
    <source>
        <strain evidence="3">PRA339</strain>
    </source>
</reference>
<protein>
    <recommendedName>
        <fullName evidence="1">ISXO2-like transposase domain-containing protein</fullName>
    </recommendedName>
</protein>
<dbReference type="EMBL" id="KK365180">
    <property type="protein sequence ID" value="KCZ80467.1"/>
    <property type="molecule type" value="Genomic_DNA"/>
</dbReference>
<feature type="domain" description="ISXO2-like transposase" evidence="1">
    <location>
        <begin position="134"/>
        <end position="280"/>
    </location>
</feature>
<dbReference type="PANTHER" id="PTHR47163">
    <property type="entry name" value="DDE_TNP_IS1595 DOMAIN-CONTAINING PROTEIN"/>
    <property type="match status" value="1"/>
</dbReference>
<keyword evidence="3" id="KW-1185">Reference proteome</keyword>
<dbReference type="STRING" id="1288291.A0A059F031"/>
<proteinExistence type="predicted"/>
<organism evidence="2 3">
    <name type="scientific">Anncaliia algerae PRA339</name>
    <dbReference type="NCBI Taxonomy" id="1288291"/>
    <lineage>
        <taxon>Eukaryota</taxon>
        <taxon>Fungi</taxon>
        <taxon>Fungi incertae sedis</taxon>
        <taxon>Microsporidia</taxon>
        <taxon>Tubulinosematoidea</taxon>
        <taxon>Tubulinosematidae</taxon>
        <taxon>Anncaliia</taxon>
    </lineage>
</organism>
<dbReference type="InterPro" id="IPR024445">
    <property type="entry name" value="Tnp_ISXO2-like"/>
</dbReference>
<dbReference type="Proteomes" id="UP000030655">
    <property type="component" value="Unassembled WGS sequence"/>
</dbReference>
<gene>
    <name evidence="2" type="ORF">H312_02143</name>
</gene>
<dbReference type="PANTHER" id="PTHR47163:SF2">
    <property type="entry name" value="SI:DKEY-17M8.2"/>
    <property type="match status" value="1"/>
</dbReference>
<evidence type="ECO:0000313" key="3">
    <source>
        <dbReference type="Proteomes" id="UP000030655"/>
    </source>
</evidence>
<dbReference type="OrthoDB" id="2193226at2759"/>
<dbReference type="VEuPathDB" id="MicrosporidiaDB:H312_02143"/>
<dbReference type="NCBIfam" id="NF033547">
    <property type="entry name" value="transpos_IS1595"/>
    <property type="match status" value="1"/>
</dbReference>
<reference evidence="2 3" key="2">
    <citation type="submission" date="2014-03" db="EMBL/GenBank/DDBJ databases">
        <title>The Genome Sequence of Anncaliia algerae insect isolate PRA339.</title>
        <authorList>
            <consortium name="The Broad Institute Genome Sequencing Platform"/>
            <consortium name="The Broad Institute Genome Sequencing Center for Infectious Disease"/>
            <person name="Cuomo C."/>
            <person name="Becnel J."/>
            <person name="Sanscrainte N."/>
            <person name="Walker B."/>
            <person name="Young S.K."/>
            <person name="Zeng Q."/>
            <person name="Gargeya S."/>
            <person name="Fitzgerald M."/>
            <person name="Haas B."/>
            <person name="Abouelleil A."/>
            <person name="Alvarado L."/>
            <person name="Arachchi H.M."/>
            <person name="Berlin A.M."/>
            <person name="Chapman S.B."/>
            <person name="Dewar J."/>
            <person name="Goldberg J."/>
            <person name="Griggs A."/>
            <person name="Gujja S."/>
            <person name="Hansen M."/>
            <person name="Howarth C."/>
            <person name="Imamovic A."/>
            <person name="Larimer J."/>
            <person name="McCowan C."/>
            <person name="Murphy C."/>
            <person name="Neiman D."/>
            <person name="Pearson M."/>
            <person name="Priest M."/>
            <person name="Roberts A."/>
            <person name="Saif S."/>
            <person name="Shea T."/>
            <person name="Sisk P."/>
            <person name="Sykes S."/>
            <person name="Wortman J."/>
            <person name="Nusbaum C."/>
            <person name="Birren B."/>
        </authorList>
    </citation>
    <scope>NUCLEOTIDE SEQUENCE [LARGE SCALE GENOMIC DNA]</scope>
    <source>
        <strain evidence="2 3">PRA339</strain>
    </source>
</reference>
<name>A0A059F031_9MICR</name>
<dbReference type="InterPro" id="IPR053164">
    <property type="entry name" value="IS1016-like_transposase"/>
</dbReference>
<accession>A0A059F031</accession>
<sequence length="295" mass="34822">MTPDEYECKFITCDQKELIAFLFELKFLKNEYVCSLCKNTTKFSPYKKNIDEWAWRCINKGCNNYLNYFNIRQNSFFEGLRLKLSLILRVVIKYAVRQPVYSIKKSLDISESAIQSILTKLKKRLPKCDFHENKLGGPGVLVQIDETMLNYKAKSHRGRSPLNRSDSICIVEVKNHITRAFAKIIENKEQNTLIPIICNQVAANSIIWADEHRSYQNLKNYGFEHSAVCHKYTFINYENGVNTQAIESFHNEMKLEIKRRKGIKTDKREEFLNEFCFYFNNRRDYFNSVLNLLKL</sequence>
<dbReference type="AlphaFoldDB" id="A0A059F031"/>
<evidence type="ECO:0000313" key="2">
    <source>
        <dbReference type="EMBL" id="KCZ80467.1"/>
    </source>
</evidence>
<dbReference type="HOGENOM" id="CLU_044348_0_0_1"/>